<organism evidence="2 4">
    <name type="scientific">Cucumis melo var. makuwa</name>
    <name type="common">Oriental melon</name>
    <dbReference type="NCBI Taxonomy" id="1194695"/>
    <lineage>
        <taxon>Eukaryota</taxon>
        <taxon>Viridiplantae</taxon>
        <taxon>Streptophyta</taxon>
        <taxon>Embryophyta</taxon>
        <taxon>Tracheophyta</taxon>
        <taxon>Spermatophyta</taxon>
        <taxon>Magnoliopsida</taxon>
        <taxon>eudicotyledons</taxon>
        <taxon>Gunneridae</taxon>
        <taxon>Pentapetalae</taxon>
        <taxon>rosids</taxon>
        <taxon>fabids</taxon>
        <taxon>Cucurbitales</taxon>
        <taxon>Cucurbitaceae</taxon>
        <taxon>Benincaseae</taxon>
        <taxon>Cucumis</taxon>
    </lineage>
</organism>
<evidence type="ECO:0000313" key="5">
    <source>
        <dbReference type="Proteomes" id="UP000321947"/>
    </source>
</evidence>
<accession>A0A5A7T759</accession>
<feature type="chain" id="PRO_5042721976" evidence="1">
    <location>
        <begin position="22"/>
        <end position="116"/>
    </location>
</feature>
<dbReference type="PANTHER" id="PTHR34277">
    <property type="entry name" value="CLAVATA3/ESR (CLE)-RELATED PROTEIN 26"/>
    <property type="match status" value="1"/>
</dbReference>
<dbReference type="Proteomes" id="UP000321947">
    <property type="component" value="Unassembled WGS sequence"/>
</dbReference>
<evidence type="ECO:0000256" key="1">
    <source>
        <dbReference type="SAM" id="SignalP"/>
    </source>
</evidence>
<dbReference type="PANTHER" id="PTHR34277:SF18">
    <property type="entry name" value="CLAVATA3_ESR (CLE)-RELATED PROTEIN 25"/>
    <property type="match status" value="1"/>
</dbReference>
<name>A0A5A7T759_CUCMM</name>
<evidence type="ECO:0000313" key="3">
    <source>
        <dbReference type="EMBL" id="TYK00212.1"/>
    </source>
</evidence>
<dbReference type="AlphaFoldDB" id="A0A5A7T759"/>
<evidence type="ECO:0000313" key="2">
    <source>
        <dbReference type="EMBL" id="KAA0037421.1"/>
    </source>
</evidence>
<gene>
    <name evidence="3" type="ORF">E5676_scaffold1582G00030</name>
    <name evidence="2" type="ORF">E6C27_scaffold277G00030</name>
</gene>
<proteinExistence type="predicted"/>
<dbReference type="EMBL" id="SSTE01018921">
    <property type="protein sequence ID" value="KAA0037421.1"/>
    <property type="molecule type" value="Genomic_DNA"/>
</dbReference>
<keyword evidence="1" id="KW-0732">Signal</keyword>
<comment type="caution">
    <text evidence="2">The sequence shown here is derived from an EMBL/GenBank/DDBJ whole genome shotgun (WGS) entry which is preliminary data.</text>
</comment>
<dbReference type="EMBL" id="SSTD01017133">
    <property type="protein sequence ID" value="TYK00212.1"/>
    <property type="molecule type" value="Genomic_DNA"/>
</dbReference>
<protein>
    <submittedName>
        <fullName evidence="2">CLAVATA3/ESR (CLE)-related protein 25</fullName>
    </submittedName>
</protein>
<feature type="signal peptide" evidence="1">
    <location>
        <begin position="1"/>
        <end position="21"/>
    </location>
</feature>
<dbReference type="Proteomes" id="UP000321393">
    <property type="component" value="Unassembled WGS sequence"/>
</dbReference>
<sequence>MDCLDLLQVKVWLCLVFYKLGVNCLASRRETDMQWKLIGKEKHFFHWHSDFYSVSKRRVPNGPDPIHNRHWGKILTTLVHKLEIIDIGELRILDNHQFECKQIKKDISAGEEDDQK</sequence>
<reference evidence="4 5" key="1">
    <citation type="submission" date="2019-08" db="EMBL/GenBank/DDBJ databases">
        <title>Draft genome sequences of two oriental melons (Cucumis melo L. var makuwa).</title>
        <authorList>
            <person name="Kwon S.-Y."/>
        </authorList>
    </citation>
    <scope>NUCLEOTIDE SEQUENCE [LARGE SCALE GENOMIC DNA]</scope>
    <source>
        <strain evidence="5">cv. Chang Bougi</strain>
        <strain evidence="4">cv. SW 3</strain>
        <tissue evidence="2">Leaf</tissue>
    </source>
</reference>
<dbReference type="InterPro" id="IPR039316">
    <property type="entry name" value="CLE25/26"/>
</dbReference>
<evidence type="ECO:0000313" key="4">
    <source>
        <dbReference type="Proteomes" id="UP000321393"/>
    </source>
</evidence>
<dbReference type="OrthoDB" id="1910203at2759"/>